<sequence>MSDKIKLYIIAAILCALGLGATAYKHLTLHFPLTPGQQVPVWSIEAKIDFQAHQKPVQVKLTLPKKDGRLVVLDDSQSSDGYGFYFNEQSDNNIAEWSTREASGHQTLYYRIRAVDNYDAVDTLDSSPAQLGNLPEYDAAKMQAANSLIERIAKISADNRSFTIQLIKTFNKTEADASANMILGYSDSRSNKTKTMLGLLAVAEVPARLALGLQLEDNRRKQQLIPFIEVYHNDRWLTLNPLTAETGVPEGVVLWRRGGDALLEVIGGTDSSVGFSIVRSPLSAKQVALARGNTASETTALIDFSIYSLPSASQNAFKTILLVPIGALVIVFLRVIIGVRTSGTFMPILIALAFMQTKLLPGLLMFIAVVGAGLFIRAYLSKLNLLLVARISAVVIVVIGIMAGFSIVSAKLGLDQVMTITFFPMIILAWTIERMSILWEEEGAHEVFVQGGGSLLLATLAYLAMSNPLVNHLTFNFPELLLVLLAIILLLGQYTGYRLTELRRFQPIVDQQQK</sequence>
<evidence type="ECO:0000313" key="5">
    <source>
        <dbReference type="Proteomes" id="UP000838100"/>
    </source>
</evidence>
<evidence type="ECO:0000259" key="3">
    <source>
        <dbReference type="Pfam" id="PF14402"/>
    </source>
</evidence>
<reference evidence="4" key="1">
    <citation type="submission" date="2021-12" db="EMBL/GenBank/DDBJ databases">
        <authorList>
            <person name="Rodrigo-Torres L."/>
            <person name="Arahal R. D."/>
            <person name="Lucena T."/>
        </authorList>
    </citation>
    <scope>NUCLEOTIDE SEQUENCE</scope>
    <source>
        <strain evidence="4">CECT 8267</strain>
    </source>
</reference>
<dbReference type="EMBL" id="CAKLPX010000009">
    <property type="protein sequence ID" value="CAH0993422.1"/>
    <property type="molecule type" value="Genomic_DNA"/>
</dbReference>
<dbReference type="InterPro" id="IPR025838">
    <property type="entry name" value="Transglut_i_TM"/>
</dbReference>
<feature type="transmembrane region" description="Helical" evidence="1">
    <location>
        <begin position="444"/>
        <end position="465"/>
    </location>
</feature>
<dbReference type="Pfam" id="PF14402">
    <property type="entry name" value="7TM_transglut"/>
    <property type="match status" value="1"/>
</dbReference>
<keyword evidence="1" id="KW-0472">Membrane</keyword>
<feature type="domain" description="Inactive transglutaminase fused to 7 transmembrane helices" evidence="2">
    <location>
        <begin position="24"/>
        <end position="184"/>
    </location>
</feature>
<evidence type="ECO:0000256" key="1">
    <source>
        <dbReference type="SAM" id="Phobius"/>
    </source>
</evidence>
<comment type="caution">
    <text evidence="4">The sequence shown here is derived from an EMBL/GenBank/DDBJ whole genome shotgun (WGS) entry which is preliminary data.</text>
</comment>
<protein>
    <recommendedName>
        <fullName evidence="6">Gonadoliberin III</fullName>
    </recommendedName>
</protein>
<feature type="transmembrane region" description="Helical" evidence="1">
    <location>
        <begin position="359"/>
        <end position="380"/>
    </location>
</feature>
<feature type="transmembrane region" description="Helical" evidence="1">
    <location>
        <begin position="414"/>
        <end position="432"/>
    </location>
</feature>
<evidence type="ECO:0008006" key="6">
    <source>
        <dbReference type="Google" id="ProtNLM"/>
    </source>
</evidence>
<feature type="transmembrane region" description="Helical" evidence="1">
    <location>
        <begin position="320"/>
        <end position="339"/>
    </location>
</feature>
<name>A0ABM9AJK2_9GAMM</name>
<keyword evidence="1" id="KW-0812">Transmembrane</keyword>
<evidence type="ECO:0000259" key="2">
    <source>
        <dbReference type="Pfam" id="PF14400"/>
    </source>
</evidence>
<proteinExistence type="predicted"/>
<dbReference type="Proteomes" id="UP000838100">
    <property type="component" value="Unassembled WGS sequence"/>
</dbReference>
<keyword evidence="1" id="KW-1133">Transmembrane helix</keyword>
<dbReference type="InterPro" id="IPR025840">
    <property type="entry name" value="7TM_transglut"/>
</dbReference>
<evidence type="ECO:0000313" key="4">
    <source>
        <dbReference type="EMBL" id="CAH0993422.1"/>
    </source>
</evidence>
<feature type="transmembrane region" description="Helical" evidence="1">
    <location>
        <begin position="387"/>
        <end position="408"/>
    </location>
</feature>
<gene>
    <name evidence="4" type="ORF">SIN8267_03571</name>
</gene>
<accession>A0ABM9AJK2</accession>
<dbReference type="Pfam" id="PF14400">
    <property type="entry name" value="Transglut_i_TM"/>
    <property type="match status" value="1"/>
</dbReference>
<feature type="domain" description="7 transmembrane helices usually fused to an inactive transglutaminase" evidence="3">
    <location>
        <begin position="261"/>
        <end position="508"/>
    </location>
</feature>
<feature type="transmembrane region" description="Helical" evidence="1">
    <location>
        <begin position="477"/>
        <end position="497"/>
    </location>
</feature>
<keyword evidence="5" id="KW-1185">Reference proteome</keyword>
<dbReference type="RefSeq" id="WP_237446101.1">
    <property type="nucleotide sequence ID" value="NZ_CAKLPX010000009.1"/>
</dbReference>
<organism evidence="4 5">
    <name type="scientific">Sinobacterium norvegicum</name>
    <dbReference type="NCBI Taxonomy" id="1641715"/>
    <lineage>
        <taxon>Bacteria</taxon>
        <taxon>Pseudomonadati</taxon>
        <taxon>Pseudomonadota</taxon>
        <taxon>Gammaproteobacteria</taxon>
        <taxon>Cellvibrionales</taxon>
        <taxon>Spongiibacteraceae</taxon>
        <taxon>Sinobacterium</taxon>
    </lineage>
</organism>